<evidence type="ECO:0000313" key="2">
    <source>
        <dbReference type="EMBL" id="VFK44224.1"/>
    </source>
</evidence>
<protein>
    <recommendedName>
        <fullName evidence="4">Sodium:solute symporter family protein</fullName>
    </recommendedName>
</protein>
<proteinExistence type="predicted"/>
<name>A0A451BKU1_9GAMM</name>
<dbReference type="PROSITE" id="PS50283">
    <property type="entry name" value="NA_SOLUT_SYMP_3"/>
    <property type="match status" value="1"/>
</dbReference>
<dbReference type="AlphaFoldDB" id="A0A451BKU1"/>
<evidence type="ECO:0000313" key="3">
    <source>
        <dbReference type="EMBL" id="VFK78930.1"/>
    </source>
</evidence>
<dbReference type="GO" id="GO:0016020">
    <property type="term" value="C:membrane"/>
    <property type="evidence" value="ECO:0007669"/>
    <property type="project" value="InterPro"/>
</dbReference>
<dbReference type="EMBL" id="CAADFU010000035">
    <property type="protein sequence ID" value="VFK44224.1"/>
    <property type="molecule type" value="Genomic_DNA"/>
</dbReference>
<dbReference type="EMBL" id="CAADFR010000023">
    <property type="protein sequence ID" value="VFK38286.1"/>
    <property type="molecule type" value="Genomic_DNA"/>
</dbReference>
<evidence type="ECO:0008006" key="4">
    <source>
        <dbReference type="Google" id="ProtNLM"/>
    </source>
</evidence>
<evidence type="ECO:0000313" key="1">
    <source>
        <dbReference type="EMBL" id="VFK38286.1"/>
    </source>
</evidence>
<sequence length="108" mass="12339">MLLWFAILAYFLLQLGIGVWASRRVHGEADYLLAGRKLGLLLVTFSLFSTWVRGGDHHGLGGGHRRTGARWRARRPVRYRRRCHGDFARWASNTPTIRLTFGCLCSVK</sequence>
<gene>
    <name evidence="3" type="ORF">BECKSD772D_GA0070982_102938</name>
    <name evidence="2" type="ORF">BECKSD772E_GA0070983_10359</name>
    <name evidence="1" type="ORF">BECKSD772F_GA0070984_102320</name>
</gene>
<dbReference type="GO" id="GO:0022857">
    <property type="term" value="F:transmembrane transporter activity"/>
    <property type="evidence" value="ECO:0007669"/>
    <property type="project" value="InterPro"/>
</dbReference>
<reference evidence="3" key="1">
    <citation type="submission" date="2019-02" db="EMBL/GenBank/DDBJ databases">
        <authorList>
            <person name="Gruber-Vodicka R. H."/>
            <person name="Seah K. B. B."/>
        </authorList>
    </citation>
    <scope>NUCLEOTIDE SEQUENCE</scope>
    <source>
        <strain evidence="3">BECK_S127</strain>
        <strain evidence="2">BECK_S1320</strain>
        <strain evidence="1">BECK_S1321</strain>
    </source>
</reference>
<dbReference type="EMBL" id="CAADHB010000029">
    <property type="protein sequence ID" value="VFK78930.1"/>
    <property type="molecule type" value="Genomic_DNA"/>
</dbReference>
<accession>A0A451BKU1</accession>
<dbReference type="InterPro" id="IPR001734">
    <property type="entry name" value="Na/solute_symporter"/>
</dbReference>
<organism evidence="3">
    <name type="scientific">Candidatus Kentrum sp. SD</name>
    <dbReference type="NCBI Taxonomy" id="2126332"/>
    <lineage>
        <taxon>Bacteria</taxon>
        <taxon>Pseudomonadati</taxon>
        <taxon>Pseudomonadota</taxon>
        <taxon>Gammaproteobacteria</taxon>
        <taxon>Candidatus Kentrum</taxon>
    </lineage>
</organism>